<dbReference type="InterPro" id="IPR032640">
    <property type="entry name" value="AMPK1_CBM"/>
</dbReference>
<sequence>MGNTPSNSNSPSRSNLDRPSPNDRRSSSRQPNLRLPMPSRPPSLSPTSSNPTSPSGRSNSPRRRKSLELPDLNRLAFTPAAAPVVTIATHTSHLQPTGHTKRPSDVAATSVPSRSGSRRWPAGLGTRSPLGGMGLSPMSKLDANAPMSAPVVMPNPSVSPSRATPTSDNPFFPTSPLSKDSDGRGVSPNRAMPIPIPGKGTEGSVRKSQMANLTPPRSGMTAPEKSTTQTPSEPVEEEQANDGLVAVPIQWTQGGRKVFVTGTFADNWKNRIPLRKSTHDFNTVLRLAPGEYRLKFIVDDGWRCSKSIPTATDSDGTLVNYIEVEPLKTVEDEKAEWAMAVKPTIKEEDDSKWTNIIPPSLTLYQYLEELPSTFTSREAANSYFQSVPYLSPVPQPPMLPRILERVIVNGEPRHPDDPRGTGMIASQMPAGHDDNSILAVPNHVVLNHLTASAIKNGTLGVGTTTRYRQKYITTMFFKPTQQDLHQDQVTPM</sequence>
<evidence type="ECO:0000256" key="2">
    <source>
        <dbReference type="ARBA" id="ARBA00010926"/>
    </source>
</evidence>
<dbReference type="PANTHER" id="PTHR10343:SF84">
    <property type="entry name" value="5'-AMP-ACTIVATED PROTEIN KINASE SUBUNIT BETA-1"/>
    <property type="match status" value="1"/>
</dbReference>
<dbReference type="FunFam" id="2.60.40.10:FF:000562">
    <property type="entry name" value="Snf1 kinase complex beta-subunit Gal83"/>
    <property type="match status" value="1"/>
</dbReference>
<dbReference type="OrthoDB" id="531008at2759"/>
<dbReference type="AlphaFoldDB" id="A0A4Q1BVM5"/>
<dbReference type="InParanoid" id="A0A4Q1BVM5"/>
<evidence type="ECO:0000256" key="4">
    <source>
        <dbReference type="SAM" id="MobiDB-lite"/>
    </source>
</evidence>
<comment type="caution">
    <text evidence="6">The sequence shown here is derived from an EMBL/GenBank/DDBJ whole genome shotgun (WGS) entry which is preliminary data.</text>
</comment>
<dbReference type="InterPro" id="IPR050827">
    <property type="entry name" value="CRP1_MDG1_kinase"/>
</dbReference>
<dbReference type="InterPro" id="IPR006828">
    <property type="entry name" value="ASC_dom"/>
</dbReference>
<organism evidence="6 7">
    <name type="scientific">Tremella mesenterica</name>
    <name type="common">Jelly fungus</name>
    <dbReference type="NCBI Taxonomy" id="5217"/>
    <lineage>
        <taxon>Eukaryota</taxon>
        <taxon>Fungi</taxon>
        <taxon>Dikarya</taxon>
        <taxon>Basidiomycota</taxon>
        <taxon>Agaricomycotina</taxon>
        <taxon>Tremellomycetes</taxon>
        <taxon>Tremellales</taxon>
        <taxon>Tremellaceae</taxon>
        <taxon>Tremella</taxon>
    </lineage>
</organism>
<evidence type="ECO:0000256" key="1">
    <source>
        <dbReference type="ARBA" id="ARBA00004496"/>
    </source>
</evidence>
<keyword evidence="3" id="KW-0963">Cytoplasm</keyword>
<dbReference type="SUPFAM" id="SSF81296">
    <property type="entry name" value="E set domains"/>
    <property type="match status" value="1"/>
</dbReference>
<feature type="domain" description="Association with the SNF1 complex (ASC)" evidence="5">
    <location>
        <begin position="346"/>
        <end position="480"/>
    </location>
</feature>
<feature type="compositionally biased region" description="Low complexity" evidence="4">
    <location>
        <begin position="145"/>
        <end position="161"/>
    </location>
</feature>
<name>A0A4Q1BVM5_TREME</name>
<dbReference type="InterPro" id="IPR013783">
    <property type="entry name" value="Ig-like_fold"/>
</dbReference>
<dbReference type="STRING" id="5217.A0A4Q1BVM5"/>
<feature type="compositionally biased region" description="Low complexity" evidence="4">
    <location>
        <begin position="28"/>
        <end position="37"/>
    </location>
</feature>
<reference evidence="6 7" key="1">
    <citation type="submission" date="2016-06" db="EMBL/GenBank/DDBJ databases">
        <title>Evolution of pathogenesis and genome organization in the Tremellales.</title>
        <authorList>
            <person name="Cuomo C."/>
            <person name="Litvintseva A."/>
            <person name="Heitman J."/>
            <person name="Chen Y."/>
            <person name="Sun S."/>
            <person name="Springer D."/>
            <person name="Dromer F."/>
            <person name="Young S."/>
            <person name="Zeng Q."/>
            <person name="Chapman S."/>
            <person name="Gujja S."/>
            <person name="Saif S."/>
            <person name="Birren B."/>
        </authorList>
    </citation>
    <scope>NUCLEOTIDE SEQUENCE [LARGE SCALE GENOMIC DNA]</scope>
    <source>
        <strain evidence="6 7">ATCC 28783</strain>
    </source>
</reference>
<protein>
    <recommendedName>
        <fullName evidence="5">Association with the SNF1 complex (ASC) domain-containing protein</fullName>
    </recommendedName>
</protein>
<dbReference type="Gene3D" id="2.60.40.10">
    <property type="entry name" value="Immunoglobulins"/>
    <property type="match status" value="1"/>
</dbReference>
<dbReference type="Pfam" id="PF16561">
    <property type="entry name" value="AMPK1_CBM"/>
    <property type="match status" value="1"/>
</dbReference>
<feature type="region of interest" description="Disordered" evidence="4">
    <location>
        <begin position="1"/>
        <end position="240"/>
    </location>
</feature>
<dbReference type="GO" id="GO:0005737">
    <property type="term" value="C:cytoplasm"/>
    <property type="evidence" value="ECO:0007669"/>
    <property type="project" value="UniProtKB-SubCell"/>
</dbReference>
<proteinExistence type="inferred from homology"/>
<dbReference type="Proteomes" id="UP000289152">
    <property type="component" value="Unassembled WGS sequence"/>
</dbReference>
<evidence type="ECO:0000256" key="3">
    <source>
        <dbReference type="ARBA" id="ARBA00022490"/>
    </source>
</evidence>
<comment type="subcellular location">
    <subcellularLocation>
        <location evidence="1">Cytoplasm</location>
    </subcellularLocation>
</comment>
<dbReference type="GO" id="GO:0031588">
    <property type="term" value="C:nucleotide-activated protein kinase complex"/>
    <property type="evidence" value="ECO:0007669"/>
    <property type="project" value="TreeGrafter"/>
</dbReference>
<evidence type="ECO:0000313" key="6">
    <source>
        <dbReference type="EMBL" id="RXK42086.1"/>
    </source>
</evidence>
<dbReference type="InterPro" id="IPR014756">
    <property type="entry name" value="Ig_E-set"/>
</dbReference>
<dbReference type="GO" id="GO:0007165">
    <property type="term" value="P:signal transduction"/>
    <property type="evidence" value="ECO:0007669"/>
    <property type="project" value="UniProtKB-ARBA"/>
</dbReference>
<gene>
    <name evidence="6" type="ORF">M231_00443</name>
</gene>
<comment type="similarity">
    <text evidence="2">Belongs to the 5'-AMP-activated protein kinase beta subunit family.</text>
</comment>
<dbReference type="EMBL" id="SDIL01000003">
    <property type="protein sequence ID" value="RXK42086.1"/>
    <property type="molecule type" value="Genomic_DNA"/>
</dbReference>
<evidence type="ECO:0000259" key="5">
    <source>
        <dbReference type="SMART" id="SM01010"/>
    </source>
</evidence>
<dbReference type="FunCoup" id="A0A4Q1BVM5">
    <property type="interactions" value="102"/>
</dbReference>
<feature type="compositionally biased region" description="Low complexity" evidence="4">
    <location>
        <begin position="78"/>
        <end position="91"/>
    </location>
</feature>
<evidence type="ECO:0000313" key="7">
    <source>
        <dbReference type="Proteomes" id="UP000289152"/>
    </source>
</evidence>
<accession>A0A4Q1BVM5</accession>
<feature type="compositionally biased region" description="Low complexity" evidence="4">
    <location>
        <begin position="1"/>
        <end position="19"/>
    </location>
</feature>
<dbReference type="SUPFAM" id="SSF160219">
    <property type="entry name" value="AMPKBI-like"/>
    <property type="match status" value="1"/>
</dbReference>
<dbReference type="GO" id="GO:0019901">
    <property type="term" value="F:protein kinase binding"/>
    <property type="evidence" value="ECO:0007669"/>
    <property type="project" value="TreeGrafter"/>
</dbReference>
<dbReference type="SMART" id="SM01010">
    <property type="entry name" value="AMPKBI"/>
    <property type="match status" value="1"/>
</dbReference>
<keyword evidence="7" id="KW-1185">Reference proteome</keyword>
<feature type="compositionally biased region" description="Low complexity" evidence="4">
    <location>
        <begin position="45"/>
        <end position="59"/>
    </location>
</feature>
<dbReference type="Gene3D" id="6.20.250.60">
    <property type="match status" value="1"/>
</dbReference>
<dbReference type="Pfam" id="PF04739">
    <property type="entry name" value="AMPKBI"/>
    <property type="match status" value="1"/>
</dbReference>
<dbReference type="VEuPathDB" id="FungiDB:TREMEDRAFT_63041"/>
<dbReference type="CDD" id="cd02859">
    <property type="entry name" value="E_set_AMPKbeta_like_N"/>
    <property type="match status" value="1"/>
</dbReference>
<dbReference type="PANTHER" id="PTHR10343">
    <property type="entry name" value="5'-AMP-ACTIVATED PROTEIN KINASE , BETA SUBUNIT"/>
    <property type="match status" value="1"/>
</dbReference>
<dbReference type="InterPro" id="IPR037256">
    <property type="entry name" value="ASC_dom_sf"/>
</dbReference>
<dbReference type="GO" id="GO:0005634">
    <property type="term" value="C:nucleus"/>
    <property type="evidence" value="ECO:0007669"/>
    <property type="project" value="TreeGrafter"/>
</dbReference>